<dbReference type="PIRSF" id="PIRSF033535">
    <property type="entry name" value="UCP033535_plp"/>
    <property type="match status" value="1"/>
</dbReference>
<evidence type="ECO:0000313" key="1">
    <source>
        <dbReference type="EMBL" id="PWC16026.1"/>
    </source>
</evidence>
<sequence length="203" mass="22059">MSRRIWLAVAALTLGGCRIVSQQELADLKNPAAPHVNQVAQTWQQNIVPQVASAAKPVAELMQHFAASTDFAATCQQYGYRAQAENPCVFPVHVSGSVTEVNTTSKSGKMTVQDVSGARVVVQIGPIIRGTALRDAYKGLSYQDFNDQVLFGDYARAINDLASAGIQEMQLKTGDRLDVYGVFSVWDVPQTLPDITPARVTRH</sequence>
<dbReference type="SUPFAM" id="SSF141318">
    <property type="entry name" value="TM0957-like"/>
    <property type="match status" value="1"/>
</dbReference>
<gene>
    <name evidence="1" type="ORF">DDT56_10975</name>
</gene>
<dbReference type="PROSITE" id="PS51257">
    <property type="entry name" value="PROKAR_LIPOPROTEIN"/>
    <property type="match status" value="1"/>
</dbReference>
<dbReference type="EMBL" id="QDKH01000010">
    <property type="protein sequence ID" value="PWC16026.1"/>
    <property type="molecule type" value="Genomic_DNA"/>
</dbReference>
<protein>
    <submittedName>
        <fullName evidence="1">DUF2291 domain-containing protein</fullName>
    </submittedName>
</protein>
<dbReference type="AlphaFoldDB" id="A0A2U1U2Y4"/>
<proteinExistence type="predicted"/>
<organism evidence="1 2">
    <name type="scientific">Brenneria corticis</name>
    <dbReference type="NCBI Taxonomy" id="2173106"/>
    <lineage>
        <taxon>Bacteria</taxon>
        <taxon>Pseudomonadati</taxon>
        <taxon>Pseudomonadota</taxon>
        <taxon>Gammaproteobacteria</taxon>
        <taxon>Enterobacterales</taxon>
        <taxon>Pectobacteriaceae</taxon>
        <taxon>Brenneria</taxon>
    </lineage>
</organism>
<dbReference type="InterPro" id="IPR036215">
    <property type="entry name" value="TM0957-like_sf"/>
</dbReference>
<dbReference type="Proteomes" id="UP000296159">
    <property type="component" value="Unassembled WGS sequence"/>
</dbReference>
<name>A0A2U1U2Y4_9GAMM</name>
<comment type="caution">
    <text evidence="1">The sequence shown here is derived from an EMBL/GenBank/DDBJ whole genome shotgun (WGS) entry which is preliminary data.</text>
</comment>
<dbReference type="InterPro" id="IPR014582">
    <property type="entry name" value="UCP033535_lipo"/>
</dbReference>
<dbReference type="Pfam" id="PF10054">
    <property type="entry name" value="DUF2291"/>
    <property type="match status" value="1"/>
</dbReference>
<reference evidence="1 2" key="1">
    <citation type="submission" date="2018-04" db="EMBL/GenBank/DDBJ databases">
        <title>Brenneria corticis sp.nov.</title>
        <authorList>
            <person name="Li Y."/>
        </authorList>
    </citation>
    <scope>NUCLEOTIDE SEQUENCE [LARGE SCALE GENOMIC DNA]</scope>
    <source>
        <strain evidence="1 2">CFCC 11842</strain>
    </source>
</reference>
<dbReference type="RefSeq" id="WP_136166481.1">
    <property type="nucleotide sequence ID" value="NZ_KZ819078.1"/>
</dbReference>
<keyword evidence="2" id="KW-1185">Reference proteome</keyword>
<accession>A0A2U1U2Y4</accession>
<evidence type="ECO:0000313" key="2">
    <source>
        <dbReference type="Proteomes" id="UP000296159"/>
    </source>
</evidence>